<dbReference type="InterPro" id="IPR004629">
    <property type="entry name" value="WecG_TagA_CpsF"/>
</dbReference>
<evidence type="ECO:0000256" key="2">
    <source>
        <dbReference type="ARBA" id="ARBA00022679"/>
    </source>
</evidence>
<dbReference type="RefSeq" id="WP_055290384.1">
    <property type="nucleotide sequence ID" value="NZ_CP173382.1"/>
</dbReference>
<dbReference type="STRING" id="39490.ERS852448_01864"/>
<evidence type="ECO:0000313" key="3">
    <source>
        <dbReference type="EMBL" id="CUN10100.1"/>
    </source>
</evidence>
<proteinExistence type="predicted"/>
<dbReference type="GeneID" id="97389840"/>
<dbReference type="PANTHER" id="PTHR34136">
    <property type="match status" value="1"/>
</dbReference>
<evidence type="ECO:0000256" key="1">
    <source>
        <dbReference type="ARBA" id="ARBA00022676"/>
    </source>
</evidence>
<protein>
    <submittedName>
        <fullName evidence="3">Glycosyltransferase, WecB/TagA/CpsF family</fullName>
    </submittedName>
</protein>
<dbReference type="PANTHER" id="PTHR34136:SF1">
    <property type="entry name" value="UDP-N-ACETYL-D-MANNOSAMINURONIC ACID TRANSFERASE"/>
    <property type="match status" value="1"/>
</dbReference>
<dbReference type="EMBL" id="CYYA01000012">
    <property type="protein sequence ID" value="CUN10100.1"/>
    <property type="molecule type" value="Genomic_DNA"/>
</dbReference>
<evidence type="ECO:0000313" key="4">
    <source>
        <dbReference type="Proteomes" id="UP000095492"/>
    </source>
</evidence>
<dbReference type="GO" id="GO:0016758">
    <property type="term" value="F:hexosyltransferase activity"/>
    <property type="evidence" value="ECO:0007669"/>
    <property type="project" value="TreeGrafter"/>
</dbReference>
<dbReference type="Pfam" id="PF03808">
    <property type="entry name" value="Glyco_tran_WecG"/>
    <property type="match status" value="1"/>
</dbReference>
<keyword evidence="2 3" id="KW-0808">Transferase</keyword>
<keyword evidence="1" id="KW-0328">Glycosyltransferase</keyword>
<dbReference type="Proteomes" id="UP000095492">
    <property type="component" value="Unassembled WGS sequence"/>
</dbReference>
<dbReference type="OrthoDB" id="1770743at2"/>
<sequence length="230" mass="26486">MSSRKELAGVRIDICSLREALHKIEHYIQEDGLHAVEAVSMKTVVTAGEEEEVRQCLEDIDLVIPSDKEILMELGVTSHKWLEEAREHRFASEALRNIARDRHSIYLLTDTRAQMNELCSFLDHTYGDVARICGDAVWEECEEDTEQIVNEINAVAPHLLLVMLPTPQQEIFLAQHRKMLNVRLWFGVGTENTFTEKKKKTAGLCKRLLARRKMKRQIQSYEAEGEEKVN</sequence>
<gene>
    <name evidence="3" type="ORF">ERS852448_01864</name>
</gene>
<organism evidence="3 4">
    <name type="scientific">Eubacterium ramulus</name>
    <dbReference type="NCBI Taxonomy" id="39490"/>
    <lineage>
        <taxon>Bacteria</taxon>
        <taxon>Bacillati</taxon>
        <taxon>Bacillota</taxon>
        <taxon>Clostridia</taxon>
        <taxon>Eubacteriales</taxon>
        <taxon>Eubacteriaceae</taxon>
        <taxon>Eubacterium</taxon>
    </lineage>
</organism>
<name>A0A173U6K3_EUBRA</name>
<accession>A0A173U6K3</accession>
<reference evidence="3 4" key="1">
    <citation type="submission" date="2015-09" db="EMBL/GenBank/DDBJ databases">
        <authorList>
            <consortium name="Pathogen Informatics"/>
        </authorList>
    </citation>
    <scope>NUCLEOTIDE SEQUENCE [LARGE SCALE GENOMIC DNA]</scope>
    <source>
        <strain evidence="3 4">2789STDY5608891</strain>
    </source>
</reference>
<dbReference type="AlphaFoldDB" id="A0A173U6K3"/>